<proteinExistence type="inferred from homology"/>
<dbReference type="InterPro" id="IPR031100">
    <property type="entry name" value="LOG_fam"/>
</dbReference>
<comment type="similarity">
    <text evidence="1 2">Belongs to the LOG family.</text>
</comment>
<evidence type="ECO:0000313" key="4">
    <source>
        <dbReference type="Proteomes" id="UP000784880"/>
    </source>
</evidence>
<reference evidence="3 4" key="1">
    <citation type="submission" date="2021-06" db="EMBL/GenBank/DDBJ databases">
        <title>Bacillus sp. RD4P76, an endophyte from a halophyte.</title>
        <authorList>
            <person name="Sun J.-Q."/>
        </authorList>
    </citation>
    <scope>NUCLEOTIDE SEQUENCE [LARGE SCALE GENOMIC DNA]</scope>
    <source>
        <strain evidence="3 4">CGMCC 1.15917</strain>
    </source>
</reference>
<dbReference type="EMBL" id="JAHQCS010000112">
    <property type="protein sequence ID" value="MBU9712848.1"/>
    <property type="molecule type" value="Genomic_DNA"/>
</dbReference>
<comment type="caution">
    <text evidence="3">The sequence shown here is derived from an EMBL/GenBank/DDBJ whole genome shotgun (WGS) entry which is preliminary data.</text>
</comment>
<dbReference type="NCBIfam" id="TIGR00730">
    <property type="entry name" value="Rossman fold protein, TIGR00730 family"/>
    <property type="match status" value="1"/>
</dbReference>
<name>A0ABS6JH33_9BACI</name>
<protein>
    <recommendedName>
        <fullName evidence="2">Cytokinin riboside 5'-monophosphate phosphoribohydrolase</fullName>
        <ecNumber evidence="2">3.2.2.n1</ecNumber>
    </recommendedName>
</protein>
<dbReference type="Proteomes" id="UP000784880">
    <property type="component" value="Unassembled WGS sequence"/>
</dbReference>
<evidence type="ECO:0000256" key="2">
    <source>
        <dbReference type="RuleBase" id="RU363015"/>
    </source>
</evidence>
<accession>A0ABS6JH33</accession>
<keyword evidence="2" id="KW-0378">Hydrolase</keyword>
<keyword evidence="4" id="KW-1185">Reference proteome</keyword>
<sequence length="187" mass="21232">MKKVCVFCGSSFGKSNIYKQEIEKLGHMIGKKDMELIYGGGNSGLMGVLSKAVLAEGGQVTGIIPKKIYDQVDHVELTDLHIVETMHERKNKMYSLADAFIALPGGIGTLEELAEVFTWQQIGYHEKPVGILNINHFYDPFRDMLLHMVREGFIKKEFLENLIVDDNMEELFDQLNKYNPTSSNKWS</sequence>
<dbReference type="InterPro" id="IPR005269">
    <property type="entry name" value="LOG"/>
</dbReference>
<dbReference type="EC" id="3.2.2.n1" evidence="2"/>
<dbReference type="Pfam" id="PF03641">
    <property type="entry name" value="Lysine_decarbox"/>
    <property type="match status" value="1"/>
</dbReference>
<dbReference type="PANTHER" id="PTHR31223">
    <property type="entry name" value="LOG FAMILY PROTEIN YJL055W"/>
    <property type="match status" value="1"/>
</dbReference>
<evidence type="ECO:0000313" key="3">
    <source>
        <dbReference type="EMBL" id="MBU9712848.1"/>
    </source>
</evidence>
<keyword evidence="2" id="KW-0203">Cytokinin biosynthesis</keyword>
<dbReference type="PANTHER" id="PTHR31223:SF70">
    <property type="entry name" value="LOG FAMILY PROTEIN YJL055W"/>
    <property type="match status" value="1"/>
</dbReference>
<organism evidence="3 4">
    <name type="scientific">Evansella tamaricis</name>
    <dbReference type="NCBI Taxonomy" id="2069301"/>
    <lineage>
        <taxon>Bacteria</taxon>
        <taxon>Bacillati</taxon>
        <taxon>Bacillota</taxon>
        <taxon>Bacilli</taxon>
        <taxon>Bacillales</taxon>
        <taxon>Bacillaceae</taxon>
        <taxon>Evansella</taxon>
    </lineage>
</organism>
<evidence type="ECO:0000256" key="1">
    <source>
        <dbReference type="ARBA" id="ARBA00006763"/>
    </source>
</evidence>
<gene>
    <name evidence="3" type="ORF">KS419_14045</name>
</gene>